<dbReference type="PhylomeDB" id="A0A0G4HJ33"/>
<dbReference type="InterPro" id="IPR025202">
    <property type="entry name" value="PLD-like_dom"/>
</dbReference>
<dbReference type="GO" id="GO:0032049">
    <property type="term" value="P:cardiolipin biosynthetic process"/>
    <property type="evidence" value="ECO:0007669"/>
    <property type="project" value="UniProtKB-ARBA"/>
</dbReference>
<evidence type="ECO:0000313" key="2">
    <source>
        <dbReference type="EMBL" id="CEM44091.1"/>
    </source>
</evidence>
<gene>
    <name evidence="2" type="ORF">Cvel_1086</name>
</gene>
<dbReference type="VEuPathDB" id="CryptoDB:Cvel_1086"/>
<dbReference type="GO" id="GO:0030572">
    <property type="term" value="F:phosphatidyltransferase activity"/>
    <property type="evidence" value="ECO:0007669"/>
    <property type="project" value="UniProtKB-ARBA"/>
</dbReference>
<dbReference type="EMBL" id="CDMZ01002838">
    <property type="protein sequence ID" value="CEM44091.1"/>
    <property type="molecule type" value="Genomic_DNA"/>
</dbReference>
<accession>A0A0G4HJ33</accession>
<dbReference type="SMART" id="SM00155">
    <property type="entry name" value="PLDc"/>
    <property type="match status" value="2"/>
</dbReference>
<dbReference type="PROSITE" id="PS50035">
    <property type="entry name" value="PLD"/>
    <property type="match status" value="1"/>
</dbReference>
<evidence type="ECO:0000259" key="1">
    <source>
        <dbReference type="PROSITE" id="PS50035"/>
    </source>
</evidence>
<dbReference type="InterPro" id="IPR001736">
    <property type="entry name" value="PLipase_D/transphosphatidylase"/>
</dbReference>
<proteinExistence type="predicted"/>
<reference evidence="2" key="1">
    <citation type="submission" date="2014-11" db="EMBL/GenBank/DDBJ databases">
        <authorList>
            <person name="Otto D Thomas"/>
            <person name="Naeem Raeece"/>
        </authorList>
    </citation>
    <scope>NUCLEOTIDE SEQUENCE</scope>
</reference>
<dbReference type="CDD" id="cd09110">
    <property type="entry name" value="PLDc_CLS_1"/>
    <property type="match status" value="1"/>
</dbReference>
<dbReference type="PANTHER" id="PTHR21248:SF22">
    <property type="entry name" value="PHOSPHOLIPASE D"/>
    <property type="match status" value="1"/>
</dbReference>
<protein>
    <recommendedName>
        <fullName evidence="1">PLD phosphodiesterase domain-containing protein</fullName>
    </recommendedName>
</protein>
<dbReference type="Gene3D" id="3.30.870.10">
    <property type="entry name" value="Endonuclease Chain A"/>
    <property type="match status" value="2"/>
</dbReference>
<dbReference type="SUPFAM" id="SSF56024">
    <property type="entry name" value="Phospholipase D/nuclease"/>
    <property type="match status" value="2"/>
</dbReference>
<dbReference type="PANTHER" id="PTHR21248">
    <property type="entry name" value="CARDIOLIPIN SYNTHASE"/>
    <property type="match status" value="1"/>
</dbReference>
<name>A0A0G4HJ33_9ALVE</name>
<organism evidence="2">
    <name type="scientific">Chromera velia CCMP2878</name>
    <dbReference type="NCBI Taxonomy" id="1169474"/>
    <lineage>
        <taxon>Eukaryota</taxon>
        <taxon>Sar</taxon>
        <taxon>Alveolata</taxon>
        <taxon>Colpodellida</taxon>
        <taxon>Chromeraceae</taxon>
        <taxon>Chromera</taxon>
    </lineage>
</organism>
<sequence length="447" mass="50016">MVDLDALVTRVIPPSDSESDDARQKWRATLEHLSRFGKCSEGNNISLYEGGEATLEMMLEAIDSARDRVWLEKYIFDGSKVAGAFVEALKRAARRGVDVVLVVDWLGSFEMRPSWIRQLRREGVPVVLFNPLVGSRSIGPWAFRDHRKILIVDKVGFVGSINVSSDSAGARWGGREHFYDVHAKLEGPAVAHLADVFRDTLQSSYSGVLRDPIAPPTSPLPAGEGAYVQILDTNVTKGRRNVQQVLERIVREADSHICVSTSYFVPPGFLRRALQHAARRGVNLSLLLSGNSDIPGDVRASTHLAGKFLKIPGAEMYFSQKQHMHAKHLTVDGVWGSVGSYNWDRHSSRRNLEVVLSVFNRDVAGELERLHKKKIKEDSKPFTLRDWKNRPLFMKVYDGLAYWAVKMSGKNLLDGFANKGRRVTVLESFLEERAGQHLASGMIWGCQ</sequence>
<dbReference type="AlphaFoldDB" id="A0A0G4HJ33"/>
<dbReference type="Pfam" id="PF13091">
    <property type="entry name" value="PLDc_2"/>
    <property type="match status" value="2"/>
</dbReference>
<feature type="domain" description="PLD phosphodiesterase" evidence="1">
    <location>
        <begin position="141"/>
        <end position="167"/>
    </location>
</feature>